<name>A0A6A6IRT0_9PLEO</name>
<dbReference type="OrthoDB" id="5330253at2759"/>
<dbReference type="PANTHER" id="PTHR28186:SF1">
    <property type="entry name" value="MEIOTICALLY UP-REGULATED GENE 9 PROTEIN"/>
    <property type="match status" value="1"/>
</dbReference>
<dbReference type="Proteomes" id="UP000800094">
    <property type="component" value="Unassembled WGS sequence"/>
</dbReference>
<feature type="compositionally biased region" description="Polar residues" evidence="1">
    <location>
        <begin position="72"/>
        <end position="85"/>
    </location>
</feature>
<feature type="compositionally biased region" description="Gly residues" evidence="1">
    <location>
        <begin position="177"/>
        <end position="186"/>
    </location>
</feature>
<evidence type="ECO:0008006" key="4">
    <source>
        <dbReference type="Google" id="ProtNLM"/>
    </source>
</evidence>
<dbReference type="RefSeq" id="XP_033687782.1">
    <property type="nucleotide sequence ID" value="XM_033820623.1"/>
</dbReference>
<dbReference type="AlphaFoldDB" id="A0A6A6IRT0"/>
<dbReference type="Pfam" id="PF10295">
    <property type="entry name" value="DUF2406"/>
    <property type="match status" value="1"/>
</dbReference>
<dbReference type="PANTHER" id="PTHR28186">
    <property type="entry name" value="MEIOTICALLY UP-REGULATED GENE 9 PROTEIN"/>
    <property type="match status" value="1"/>
</dbReference>
<accession>A0A6A6IRT0</accession>
<proteinExistence type="predicted"/>
<gene>
    <name evidence="2" type="ORF">BU26DRAFT_209068</name>
</gene>
<feature type="compositionally biased region" description="Polar residues" evidence="1">
    <location>
        <begin position="219"/>
        <end position="239"/>
    </location>
</feature>
<keyword evidence="3" id="KW-1185">Reference proteome</keyword>
<feature type="compositionally biased region" description="Low complexity" evidence="1">
    <location>
        <begin position="204"/>
        <end position="218"/>
    </location>
</feature>
<feature type="compositionally biased region" description="Low complexity" evidence="1">
    <location>
        <begin position="136"/>
        <end position="148"/>
    </location>
</feature>
<evidence type="ECO:0000313" key="3">
    <source>
        <dbReference type="Proteomes" id="UP000800094"/>
    </source>
</evidence>
<protein>
    <recommendedName>
        <fullName evidence="4">DUF2406 domain-containing protein</fullName>
    </recommendedName>
</protein>
<feature type="region of interest" description="Disordered" evidence="1">
    <location>
        <begin position="132"/>
        <end position="154"/>
    </location>
</feature>
<feature type="region of interest" description="Disordered" evidence="1">
    <location>
        <begin position="168"/>
        <end position="367"/>
    </location>
</feature>
<evidence type="ECO:0000256" key="1">
    <source>
        <dbReference type="SAM" id="MobiDB-lite"/>
    </source>
</evidence>
<dbReference type="GeneID" id="54573953"/>
<dbReference type="InterPro" id="IPR018809">
    <property type="entry name" value="DUF2406"/>
</dbReference>
<organism evidence="2 3">
    <name type="scientific">Trematosphaeria pertusa</name>
    <dbReference type="NCBI Taxonomy" id="390896"/>
    <lineage>
        <taxon>Eukaryota</taxon>
        <taxon>Fungi</taxon>
        <taxon>Dikarya</taxon>
        <taxon>Ascomycota</taxon>
        <taxon>Pezizomycotina</taxon>
        <taxon>Dothideomycetes</taxon>
        <taxon>Pleosporomycetidae</taxon>
        <taxon>Pleosporales</taxon>
        <taxon>Massarineae</taxon>
        <taxon>Trematosphaeriaceae</taxon>
        <taxon>Trematosphaeria</taxon>
    </lineage>
</organism>
<dbReference type="EMBL" id="ML987191">
    <property type="protein sequence ID" value="KAF2252778.1"/>
    <property type="molecule type" value="Genomic_DNA"/>
</dbReference>
<feature type="compositionally biased region" description="Low complexity" evidence="1">
    <location>
        <begin position="240"/>
        <end position="253"/>
    </location>
</feature>
<feature type="compositionally biased region" description="Basic residues" evidence="1">
    <location>
        <begin position="358"/>
        <end position="367"/>
    </location>
</feature>
<feature type="compositionally biased region" description="Basic and acidic residues" evidence="1">
    <location>
        <begin position="25"/>
        <end position="36"/>
    </location>
</feature>
<feature type="compositionally biased region" description="Polar residues" evidence="1">
    <location>
        <begin position="7"/>
        <end position="24"/>
    </location>
</feature>
<feature type="compositionally biased region" description="Pro residues" evidence="1">
    <location>
        <begin position="297"/>
        <end position="324"/>
    </location>
</feature>
<sequence>MSAAMEQPQQQNRPRSKSTFSFKSDNSRHSAGHERSSSYGENKPHLHAATKADPNAAMNESQPIAAALEKPTLQSLRSFQHTDINGNPIAEPDLSNPTRSRWERPLDTIRSFEAAIDNEYRRRAHTVRADQSEVMSGYGSRRSSYYGGANDQNRFSQVSGYYGNRQAARDSYMDNGHGQGGPVGPVGGPPRTRYSRMQSDPGWNRYSHGYNNGSNGNNVYPQQGYQQSRDTVNTNGSNGSQSDPYSDPNSDNSSVERATPVTRPAPDLGEQYGFQGFGGGPILEEYAPGTGPSNNDYPPPQANGPNGYGPPPVPAKGGPLPPAHGVPIRLGKSNGAPPVNGDGRPNMLSRQSTDKRRSWFKRRFSKD</sequence>
<feature type="region of interest" description="Disordered" evidence="1">
    <location>
        <begin position="1"/>
        <end position="102"/>
    </location>
</feature>
<evidence type="ECO:0000313" key="2">
    <source>
        <dbReference type="EMBL" id="KAF2252778.1"/>
    </source>
</evidence>
<reference evidence="2" key="1">
    <citation type="journal article" date="2020" name="Stud. Mycol.">
        <title>101 Dothideomycetes genomes: a test case for predicting lifestyles and emergence of pathogens.</title>
        <authorList>
            <person name="Haridas S."/>
            <person name="Albert R."/>
            <person name="Binder M."/>
            <person name="Bloem J."/>
            <person name="Labutti K."/>
            <person name="Salamov A."/>
            <person name="Andreopoulos B."/>
            <person name="Baker S."/>
            <person name="Barry K."/>
            <person name="Bills G."/>
            <person name="Bluhm B."/>
            <person name="Cannon C."/>
            <person name="Castanera R."/>
            <person name="Culley D."/>
            <person name="Daum C."/>
            <person name="Ezra D."/>
            <person name="Gonzalez J."/>
            <person name="Henrissat B."/>
            <person name="Kuo A."/>
            <person name="Liang C."/>
            <person name="Lipzen A."/>
            <person name="Lutzoni F."/>
            <person name="Magnuson J."/>
            <person name="Mondo S."/>
            <person name="Nolan M."/>
            <person name="Ohm R."/>
            <person name="Pangilinan J."/>
            <person name="Park H.-J."/>
            <person name="Ramirez L."/>
            <person name="Alfaro M."/>
            <person name="Sun H."/>
            <person name="Tritt A."/>
            <person name="Yoshinaga Y."/>
            <person name="Zwiers L.-H."/>
            <person name="Turgeon B."/>
            <person name="Goodwin S."/>
            <person name="Spatafora J."/>
            <person name="Crous P."/>
            <person name="Grigoriev I."/>
        </authorList>
    </citation>
    <scope>NUCLEOTIDE SEQUENCE</scope>
    <source>
        <strain evidence="2">CBS 122368</strain>
    </source>
</reference>